<dbReference type="AlphaFoldDB" id="A0A653A8V3"/>
<organism evidence="1">
    <name type="scientific">Uncultured Desulfatiglans sp</name>
    <dbReference type="NCBI Taxonomy" id="1748965"/>
    <lineage>
        <taxon>Bacteria</taxon>
        <taxon>Pseudomonadati</taxon>
        <taxon>Thermodesulfobacteriota</taxon>
        <taxon>Desulfobacteria</taxon>
        <taxon>Desulfatiglandales</taxon>
        <taxon>Desulfatiglandaceae</taxon>
        <taxon>Desulfatiglans</taxon>
        <taxon>environmental samples</taxon>
    </lineage>
</organism>
<sequence length="101" mass="11172">MRIFLYTLRVLSLTLVGRIPVSLHAARAQYHPCGAGPRLANIKEIKHLRGGVLQVAAQANMQIDAEISQKDHLRMETSVDPAPLLGQPEAQAKPFRIVLRV</sequence>
<proteinExistence type="predicted"/>
<evidence type="ECO:0000313" key="1">
    <source>
        <dbReference type="EMBL" id="VBB44378.1"/>
    </source>
</evidence>
<gene>
    <name evidence="1" type="ORF">TRIP_B330484</name>
</gene>
<accession>A0A653A8V3</accession>
<name>A0A653A8V3_UNCDX</name>
<dbReference type="EMBL" id="UPXX01000027">
    <property type="protein sequence ID" value="VBB44378.1"/>
    <property type="molecule type" value="Genomic_DNA"/>
</dbReference>
<protein>
    <submittedName>
        <fullName evidence="1">Uncharacterized protein</fullName>
    </submittedName>
</protein>
<reference evidence="1" key="1">
    <citation type="submission" date="2018-07" db="EMBL/GenBank/DDBJ databases">
        <authorList>
            <consortium name="Genoscope - CEA"/>
            <person name="William W."/>
        </authorList>
    </citation>
    <scope>NUCLEOTIDE SEQUENCE</scope>
    <source>
        <strain evidence="1">IK1</strain>
    </source>
</reference>